<evidence type="ECO:0000256" key="3">
    <source>
        <dbReference type="ARBA" id="ARBA00012111"/>
    </source>
</evidence>
<keyword evidence="6" id="KW-0156">Chromatin regulator</keyword>
<dbReference type="EMBL" id="JAEHOE010000014">
    <property type="protein sequence ID" value="KAG2497442.1"/>
    <property type="molecule type" value="Genomic_DNA"/>
</dbReference>
<accession>A0A836C336</accession>
<evidence type="ECO:0000259" key="11">
    <source>
        <dbReference type="Pfam" id="PF00850"/>
    </source>
</evidence>
<feature type="domain" description="Histone deacetylase" evidence="11">
    <location>
        <begin position="10"/>
        <end position="311"/>
    </location>
</feature>
<dbReference type="Gene3D" id="3.40.800.20">
    <property type="entry name" value="Histone deacetylase domain"/>
    <property type="match status" value="1"/>
</dbReference>
<dbReference type="SUPFAM" id="SSF52768">
    <property type="entry name" value="Arginase/deacetylase"/>
    <property type="match status" value="1"/>
</dbReference>
<evidence type="ECO:0000256" key="5">
    <source>
        <dbReference type="ARBA" id="ARBA00022801"/>
    </source>
</evidence>
<comment type="similarity">
    <text evidence="2">Belongs to the histone deacetylase family. HD type 2 subfamily.</text>
</comment>
<dbReference type="PRINTS" id="PR01270">
    <property type="entry name" value="HDASUPER"/>
</dbReference>
<dbReference type="Pfam" id="PF00850">
    <property type="entry name" value="Hist_deacetyl"/>
    <property type="match status" value="1"/>
</dbReference>
<evidence type="ECO:0000256" key="8">
    <source>
        <dbReference type="ARBA" id="ARBA00023163"/>
    </source>
</evidence>
<dbReference type="GO" id="GO:0005737">
    <property type="term" value="C:cytoplasm"/>
    <property type="evidence" value="ECO:0007669"/>
    <property type="project" value="TreeGrafter"/>
</dbReference>
<evidence type="ECO:0000256" key="7">
    <source>
        <dbReference type="ARBA" id="ARBA00023015"/>
    </source>
</evidence>
<keyword evidence="5" id="KW-0378">Hydrolase</keyword>
<feature type="region of interest" description="Disordered" evidence="10">
    <location>
        <begin position="424"/>
        <end position="444"/>
    </location>
</feature>
<organism evidence="12 13">
    <name type="scientific">Edaphochlamys debaryana</name>
    <dbReference type="NCBI Taxonomy" id="47281"/>
    <lineage>
        <taxon>Eukaryota</taxon>
        <taxon>Viridiplantae</taxon>
        <taxon>Chlorophyta</taxon>
        <taxon>core chlorophytes</taxon>
        <taxon>Chlorophyceae</taxon>
        <taxon>CS clade</taxon>
        <taxon>Chlamydomonadales</taxon>
        <taxon>Chlamydomonadales incertae sedis</taxon>
        <taxon>Edaphochlamys</taxon>
    </lineage>
</organism>
<evidence type="ECO:0000256" key="10">
    <source>
        <dbReference type="SAM" id="MobiDB-lite"/>
    </source>
</evidence>
<dbReference type="GO" id="GO:0040029">
    <property type="term" value="P:epigenetic regulation of gene expression"/>
    <property type="evidence" value="ECO:0007669"/>
    <property type="project" value="TreeGrafter"/>
</dbReference>
<keyword evidence="4" id="KW-0678">Repressor</keyword>
<dbReference type="InterPro" id="IPR037138">
    <property type="entry name" value="His_deacetylse_dom_sf"/>
</dbReference>
<protein>
    <recommendedName>
        <fullName evidence="3">histone deacetylase</fullName>
        <ecNumber evidence="3">3.5.1.98</ecNumber>
    </recommendedName>
</protein>
<evidence type="ECO:0000313" key="13">
    <source>
        <dbReference type="Proteomes" id="UP000612055"/>
    </source>
</evidence>
<dbReference type="InterPro" id="IPR023801">
    <property type="entry name" value="His_deacetylse_dom"/>
</dbReference>
<name>A0A836C336_9CHLO</name>
<comment type="caution">
    <text evidence="12">The sequence shown here is derived from an EMBL/GenBank/DDBJ whole genome shotgun (WGS) entry which is preliminary data.</text>
</comment>
<dbReference type="EC" id="3.5.1.98" evidence="3"/>
<keyword evidence="9" id="KW-0539">Nucleus</keyword>
<keyword evidence="13" id="KW-1185">Reference proteome</keyword>
<dbReference type="GO" id="GO:0000118">
    <property type="term" value="C:histone deacetylase complex"/>
    <property type="evidence" value="ECO:0007669"/>
    <property type="project" value="TreeGrafter"/>
</dbReference>
<evidence type="ECO:0000256" key="6">
    <source>
        <dbReference type="ARBA" id="ARBA00022853"/>
    </source>
</evidence>
<keyword evidence="7" id="KW-0805">Transcription regulation</keyword>
<dbReference type="PANTHER" id="PTHR10625">
    <property type="entry name" value="HISTONE DEACETYLASE HDAC1-RELATED"/>
    <property type="match status" value="1"/>
</dbReference>
<sequence length="582" mass="59560">MLAHRGPPGHPERPERVSELVATLESTGLADRCVKLPPRSATDAELLACHSPSHLERVAAMSAELQREAEARGTESAYSDENYDSVYHSSGTERAARLAAGCVLQAVSAVLAGDTLRALAAVRPPGHHAVCERAMGFCIFNNAAVAARAALATPGVSRVAVVDWDIHHGNGVQDLLYDEPRALFLSLHRYGRGFYPGTGSYSEAGRGAGLGRNVNIPWREGDLTDADYQAAFLLLVEPVLTEFAPDLVIVCAGFDASVDDPIGDCDLTPAGYAWMTERLLRFAGGRVVLALEGGYNTRVTADCAAACVRVLLEGRAAEAPQRQRLSPSVEPDLKRVYAFQRRFWRLWGPGGPGGAQAPDGKAEAEAESAAAAAAAAAEAAAEATAITAAREGVPYVKPVHHHPQPPELEEWEWEAAWQAVSSQLEADLPKTEGPSPAPLAPAPAAAADSTAAALDRLWEAAVARAAAVDAASAASATTAAARAAAAEFAAAAAVAAVAAPAAAAATQAAAAAEPGVAVDLTPVPGSDRVAIRIRIRDAGAGAEGAEGGAGDAAAAEVAALAERLAAAASLAGGAAAEEKAKG</sequence>
<dbReference type="GO" id="GO:0141221">
    <property type="term" value="F:histone deacetylase activity, hydrolytic mechanism"/>
    <property type="evidence" value="ECO:0007669"/>
    <property type="project" value="UniProtKB-EC"/>
</dbReference>
<evidence type="ECO:0000256" key="2">
    <source>
        <dbReference type="ARBA" id="ARBA00007738"/>
    </source>
</evidence>
<evidence type="ECO:0000256" key="1">
    <source>
        <dbReference type="ARBA" id="ARBA00004123"/>
    </source>
</evidence>
<dbReference type="CDD" id="cd09992">
    <property type="entry name" value="HDAC_classII"/>
    <property type="match status" value="1"/>
</dbReference>
<evidence type="ECO:0000256" key="4">
    <source>
        <dbReference type="ARBA" id="ARBA00022491"/>
    </source>
</evidence>
<dbReference type="Proteomes" id="UP000612055">
    <property type="component" value="Unassembled WGS sequence"/>
</dbReference>
<keyword evidence="8" id="KW-0804">Transcription</keyword>
<dbReference type="InterPro" id="IPR023696">
    <property type="entry name" value="Ureohydrolase_dom_sf"/>
</dbReference>
<dbReference type="AlphaFoldDB" id="A0A836C336"/>
<evidence type="ECO:0000313" key="12">
    <source>
        <dbReference type="EMBL" id="KAG2497442.1"/>
    </source>
</evidence>
<dbReference type="InterPro" id="IPR000286">
    <property type="entry name" value="HDACs"/>
</dbReference>
<proteinExistence type="inferred from homology"/>
<reference evidence="12" key="1">
    <citation type="journal article" date="2020" name="bioRxiv">
        <title>Comparative genomics of Chlamydomonas.</title>
        <authorList>
            <person name="Craig R.J."/>
            <person name="Hasan A.R."/>
            <person name="Ness R.W."/>
            <person name="Keightley P.D."/>
        </authorList>
    </citation>
    <scope>NUCLEOTIDE SEQUENCE</scope>
    <source>
        <strain evidence="12">CCAP 11/70</strain>
    </source>
</reference>
<dbReference type="PANTHER" id="PTHR10625:SF5">
    <property type="entry name" value="HISTONE DEACETYLASE"/>
    <property type="match status" value="1"/>
</dbReference>
<comment type="subcellular location">
    <subcellularLocation>
        <location evidence="1">Nucleus</location>
    </subcellularLocation>
</comment>
<dbReference type="OrthoDB" id="424012at2759"/>
<evidence type="ECO:0000256" key="9">
    <source>
        <dbReference type="ARBA" id="ARBA00023242"/>
    </source>
</evidence>
<gene>
    <name evidence="12" type="ORF">HYH03_004597</name>
</gene>